<accession>A0A6A7C4Q0</accession>
<feature type="compositionally biased region" description="Basic and acidic residues" evidence="1">
    <location>
        <begin position="1"/>
        <end position="17"/>
    </location>
</feature>
<evidence type="ECO:0000313" key="3">
    <source>
        <dbReference type="EMBL" id="KAF2861935.1"/>
    </source>
</evidence>
<evidence type="ECO:0000259" key="2">
    <source>
        <dbReference type="Pfam" id="PF22936"/>
    </source>
</evidence>
<evidence type="ECO:0000313" key="4">
    <source>
        <dbReference type="Proteomes" id="UP000799421"/>
    </source>
</evidence>
<reference evidence="3" key="1">
    <citation type="journal article" date="2020" name="Stud. Mycol.">
        <title>101 Dothideomycetes genomes: a test case for predicting lifestyles and emergence of pathogens.</title>
        <authorList>
            <person name="Haridas S."/>
            <person name="Albert R."/>
            <person name="Binder M."/>
            <person name="Bloem J."/>
            <person name="Labutti K."/>
            <person name="Salamov A."/>
            <person name="Andreopoulos B."/>
            <person name="Baker S."/>
            <person name="Barry K."/>
            <person name="Bills G."/>
            <person name="Bluhm B."/>
            <person name="Cannon C."/>
            <person name="Castanera R."/>
            <person name="Culley D."/>
            <person name="Daum C."/>
            <person name="Ezra D."/>
            <person name="Gonzalez J."/>
            <person name="Henrissat B."/>
            <person name="Kuo A."/>
            <person name="Liang C."/>
            <person name="Lipzen A."/>
            <person name="Lutzoni F."/>
            <person name="Magnuson J."/>
            <person name="Mondo S."/>
            <person name="Nolan M."/>
            <person name="Ohm R."/>
            <person name="Pangilinan J."/>
            <person name="Park H.-J."/>
            <person name="Ramirez L."/>
            <person name="Alfaro M."/>
            <person name="Sun H."/>
            <person name="Tritt A."/>
            <person name="Yoshinaga Y."/>
            <person name="Zwiers L.-H."/>
            <person name="Turgeon B."/>
            <person name="Goodwin S."/>
            <person name="Spatafora J."/>
            <person name="Crous P."/>
            <person name="Grigoriev I."/>
        </authorList>
    </citation>
    <scope>NUCLEOTIDE SEQUENCE</scope>
    <source>
        <strain evidence="3">CBS 480.64</strain>
    </source>
</reference>
<proteinExistence type="predicted"/>
<protein>
    <recommendedName>
        <fullName evidence="2">Retrovirus-related Pol polyprotein from transposon TNT 1-94-like beta-barrel domain-containing protein</fullName>
    </recommendedName>
</protein>
<dbReference type="Pfam" id="PF22936">
    <property type="entry name" value="Pol_BBD"/>
    <property type="match status" value="1"/>
</dbReference>
<dbReference type="OrthoDB" id="8029976at2759"/>
<name>A0A6A7C4Q0_9PEZI</name>
<dbReference type="InterPro" id="IPR054722">
    <property type="entry name" value="PolX-like_BBD"/>
</dbReference>
<keyword evidence="4" id="KW-1185">Reference proteome</keyword>
<gene>
    <name evidence="3" type="ORF">K470DRAFT_293908</name>
</gene>
<feature type="domain" description="Retrovirus-related Pol polyprotein from transposon TNT 1-94-like beta-barrel" evidence="2">
    <location>
        <begin position="55"/>
        <end position="133"/>
    </location>
</feature>
<sequence>MPQDRVEGVKNKMRDKPSLSGPTVERDAEKPQTFVVLSRDSGPLISDEEFEASVILDQGAEVNIANSMNRFVGTLEPVDEGSIMISENQGVLGIGSSKINLTVSNEQSLEIALQNTLYVPDMPTDIVSKHCLEVRNVWEDPNQRILNLQRGDIRKNILQGQAHLVNSSEPSGLLAISDNSNTGEASN</sequence>
<feature type="region of interest" description="Disordered" evidence="1">
    <location>
        <begin position="1"/>
        <end position="31"/>
    </location>
</feature>
<evidence type="ECO:0000256" key="1">
    <source>
        <dbReference type="SAM" id="MobiDB-lite"/>
    </source>
</evidence>
<dbReference type="EMBL" id="MU005969">
    <property type="protein sequence ID" value="KAF2861935.1"/>
    <property type="molecule type" value="Genomic_DNA"/>
</dbReference>
<dbReference type="AlphaFoldDB" id="A0A6A7C4Q0"/>
<dbReference type="Proteomes" id="UP000799421">
    <property type="component" value="Unassembled WGS sequence"/>
</dbReference>
<organism evidence="3 4">
    <name type="scientific">Piedraia hortae CBS 480.64</name>
    <dbReference type="NCBI Taxonomy" id="1314780"/>
    <lineage>
        <taxon>Eukaryota</taxon>
        <taxon>Fungi</taxon>
        <taxon>Dikarya</taxon>
        <taxon>Ascomycota</taxon>
        <taxon>Pezizomycotina</taxon>
        <taxon>Dothideomycetes</taxon>
        <taxon>Dothideomycetidae</taxon>
        <taxon>Capnodiales</taxon>
        <taxon>Piedraiaceae</taxon>
        <taxon>Piedraia</taxon>
    </lineage>
</organism>